<accession>A0A4R1K3A6</accession>
<comment type="similarity">
    <text evidence="2">Belongs to the NhaB Na(+)/H(+) (TC 2.A.34) antiporter family.</text>
</comment>
<dbReference type="NCBIfam" id="NF007093">
    <property type="entry name" value="PRK09547.1"/>
    <property type="match status" value="1"/>
</dbReference>
<keyword evidence="9" id="KW-0915">Sodium</keyword>
<evidence type="ECO:0000256" key="2">
    <source>
        <dbReference type="ARBA" id="ARBA00006036"/>
    </source>
</evidence>
<dbReference type="GO" id="GO:0005886">
    <property type="term" value="C:plasma membrane"/>
    <property type="evidence" value="ECO:0007669"/>
    <property type="project" value="UniProtKB-SubCell"/>
</dbReference>
<gene>
    <name evidence="14" type="ORF">C8D98_2535</name>
</gene>
<keyword evidence="10" id="KW-0406">Ion transport</keyword>
<keyword evidence="11 13" id="KW-0472">Membrane</keyword>
<dbReference type="Proteomes" id="UP000294614">
    <property type="component" value="Unassembled WGS sequence"/>
</dbReference>
<evidence type="ECO:0000256" key="9">
    <source>
        <dbReference type="ARBA" id="ARBA00023053"/>
    </source>
</evidence>
<comment type="subcellular location">
    <subcellularLocation>
        <location evidence="1">Cell membrane</location>
        <topology evidence="1">Multi-pass membrane protein</topology>
    </subcellularLocation>
</comment>
<evidence type="ECO:0000256" key="3">
    <source>
        <dbReference type="ARBA" id="ARBA00022448"/>
    </source>
</evidence>
<feature type="transmembrane region" description="Helical" evidence="13">
    <location>
        <begin position="297"/>
        <end position="313"/>
    </location>
</feature>
<evidence type="ECO:0000256" key="13">
    <source>
        <dbReference type="SAM" id="Phobius"/>
    </source>
</evidence>
<dbReference type="GO" id="GO:0015385">
    <property type="term" value="F:sodium:proton antiporter activity"/>
    <property type="evidence" value="ECO:0007669"/>
    <property type="project" value="InterPro"/>
</dbReference>
<feature type="transmembrane region" description="Helical" evidence="13">
    <location>
        <begin position="20"/>
        <end position="46"/>
    </location>
</feature>
<feature type="transmembrane region" description="Helical" evidence="13">
    <location>
        <begin position="236"/>
        <end position="258"/>
    </location>
</feature>
<keyword evidence="15" id="KW-1185">Reference proteome</keyword>
<protein>
    <submittedName>
        <fullName evidence="14">NhaB family Na+:H+ antiporter</fullName>
    </submittedName>
</protein>
<dbReference type="HAMAP" id="MF_01599">
    <property type="entry name" value="NhaB"/>
    <property type="match status" value="1"/>
</dbReference>
<keyword evidence="3" id="KW-0813">Transport</keyword>
<keyword evidence="7 13" id="KW-0812">Transmembrane</keyword>
<feature type="transmembrane region" description="Helical" evidence="13">
    <location>
        <begin position="127"/>
        <end position="159"/>
    </location>
</feature>
<proteinExistence type="inferred from homology"/>
<evidence type="ECO:0000256" key="7">
    <source>
        <dbReference type="ARBA" id="ARBA00022692"/>
    </source>
</evidence>
<dbReference type="AlphaFoldDB" id="A0A4R1K3A6"/>
<evidence type="ECO:0000256" key="5">
    <source>
        <dbReference type="ARBA" id="ARBA00022475"/>
    </source>
</evidence>
<dbReference type="EMBL" id="SMGG01000007">
    <property type="protein sequence ID" value="TCK58337.1"/>
    <property type="molecule type" value="Genomic_DNA"/>
</dbReference>
<keyword evidence="6" id="KW-0997">Cell inner membrane</keyword>
<evidence type="ECO:0000256" key="10">
    <source>
        <dbReference type="ARBA" id="ARBA00023065"/>
    </source>
</evidence>
<feature type="transmembrane region" description="Helical" evidence="13">
    <location>
        <begin position="88"/>
        <end position="106"/>
    </location>
</feature>
<dbReference type="InterPro" id="IPR004671">
    <property type="entry name" value="Na+/H+_antiporter_NhaB"/>
</dbReference>
<evidence type="ECO:0000256" key="6">
    <source>
        <dbReference type="ARBA" id="ARBA00022519"/>
    </source>
</evidence>
<keyword evidence="12" id="KW-0739">Sodium transport</keyword>
<keyword evidence="8 13" id="KW-1133">Transmembrane helix</keyword>
<feature type="transmembrane region" description="Helical" evidence="13">
    <location>
        <begin position="465"/>
        <end position="483"/>
    </location>
</feature>
<dbReference type="Pfam" id="PF06450">
    <property type="entry name" value="NhaB"/>
    <property type="match status" value="1"/>
</dbReference>
<keyword evidence="5" id="KW-1003">Cell membrane</keyword>
<sequence>MGKLLVHNFLGEAPGWYKMTVLGFLLVNPLFLFAFGPFVTGWIIIAEFIFTLAMALKCYPLAPAGLIALESILMGMTTPASVYHETHANFPVIMLLMFMVAGIHFMKDGLLFVFTKLLVKVRSKMMLSLLFCAVSAFLSAFLDALTVTAVIIAVAYGFYSVYHSYVSDTESENYSVDDDSLVIESHKQDLEQFKGFLRNLMMHAAVGTALGGVTTMVGEPQNLIIAEKMKWHFADFVIQTYKVTFPVLFAGLATCMFLEKTKIMGYGFQLPENVYNVLRKNVEKQAEQLDASGRMKLIVQGVVGVLLVLSLALHLAEVGVIGLFLIVLLCAFNGVISEHEIGHAFTESLPFTALLVVFFAVVAVIHDQHLFKPVTDYVLGMSGNAQLGAYFVANGVLSAVSDNVFVATVYMNETISNFKDIVPLLGSPENATPEQQARIVHLSKLAASINTGTNIPSVATPNGQAAFLFLLTSALAPLIRLSYLEMVKLALPYTIVMSITGFLATVYIL</sequence>
<feature type="transmembrane region" description="Helical" evidence="13">
    <location>
        <begin position="348"/>
        <end position="366"/>
    </location>
</feature>
<comment type="caution">
    <text evidence="14">The sequence shown here is derived from an EMBL/GenBank/DDBJ whole genome shotgun (WGS) entry which is preliminary data.</text>
</comment>
<evidence type="ECO:0000256" key="8">
    <source>
        <dbReference type="ARBA" id="ARBA00022989"/>
    </source>
</evidence>
<keyword evidence="4" id="KW-0050">Antiport</keyword>
<organism evidence="14 15">
    <name type="scientific">Seleniivibrio woodruffii</name>
    <dbReference type="NCBI Taxonomy" id="1078050"/>
    <lineage>
        <taxon>Bacteria</taxon>
        <taxon>Pseudomonadati</taxon>
        <taxon>Deferribacterota</taxon>
        <taxon>Deferribacteres</taxon>
        <taxon>Deferribacterales</taxon>
        <taxon>Geovibrionaceae</taxon>
        <taxon>Seleniivibrio</taxon>
    </lineage>
</organism>
<dbReference type="OrthoDB" id="5288732at2"/>
<feature type="transmembrane region" description="Helical" evidence="13">
    <location>
        <begin position="490"/>
        <end position="508"/>
    </location>
</feature>
<dbReference type="PANTHER" id="PTHR43302">
    <property type="entry name" value="TRANSPORTER ARSB-RELATED"/>
    <property type="match status" value="1"/>
</dbReference>
<evidence type="ECO:0000256" key="1">
    <source>
        <dbReference type="ARBA" id="ARBA00004651"/>
    </source>
</evidence>
<evidence type="ECO:0000313" key="14">
    <source>
        <dbReference type="EMBL" id="TCK58337.1"/>
    </source>
</evidence>
<feature type="transmembrane region" description="Helical" evidence="13">
    <location>
        <begin position="58"/>
        <end position="76"/>
    </location>
</feature>
<evidence type="ECO:0000313" key="15">
    <source>
        <dbReference type="Proteomes" id="UP000294614"/>
    </source>
</evidence>
<dbReference type="PANTHER" id="PTHR43302:SF1">
    <property type="entry name" value="NA(+)_H(+) ANTIPORTER NHAB"/>
    <property type="match status" value="1"/>
</dbReference>
<name>A0A4R1K3A6_9BACT</name>
<reference evidence="14 15" key="1">
    <citation type="submission" date="2019-03" db="EMBL/GenBank/DDBJ databases">
        <title>Genomic Encyclopedia of Type Strains, Phase IV (KMG-IV): sequencing the most valuable type-strain genomes for metagenomic binning, comparative biology and taxonomic classification.</title>
        <authorList>
            <person name="Goeker M."/>
        </authorList>
    </citation>
    <scope>NUCLEOTIDE SEQUENCE [LARGE SCALE GENOMIC DNA]</scope>
    <source>
        <strain evidence="14 15">DSM 24984</strain>
    </source>
</reference>
<evidence type="ECO:0000256" key="11">
    <source>
        <dbReference type="ARBA" id="ARBA00023136"/>
    </source>
</evidence>
<evidence type="ECO:0000256" key="4">
    <source>
        <dbReference type="ARBA" id="ARBA00022449"/>
    </source>
</evidence>
<dbReference type="RefSeq" id="WP_132874512.1">
    <property type="nucleotide sequence ID" value="NZ_SMGG01000007.1"/>
</dbReference>
<evidence type="ECO:0000256" key="12">
    <source>
        <dbReference type="ARBA" id="ARBA00023201"/>
    </source>
</evidence>